<dbReference type="InterPro" id="IPR014729">
    <property type="entry name" value="Rossmann-like_a/b/a_fold"/>
</dbReference>
<dbReference type="Gene3D" id="3.90.79.10">
    <property type="entry name" value="Nucleoside Triphosphate Pyrophosphohydrolase"/>
    <property type="match status" value="1"/>
</dbReference>
<feature type="domain" description="Nudix hydrolase" evidence="1">
    <location>
        <begin position="159"/>
        <end position="289"/>
    </location>
</feature>
<dbReference type="Pfam" id="PF00293">
    <property type="entry name" value="NUDIX"/>
    <property type="match status" value="1"/>
</dbReference>
<dbReference type="KEGG" id="pseg:D3H65_23155"/>
<protein>
    <submittedName>
        <fullName evidence="2">NUDIX domain-containing protein</fullName>
    </submittedName>
</protein>
<evidence type="ECO:0000313" key="3">
    <source>
        <dbReference type="Proteomes" id="UP000263900"/>
    </source>
</evidence>
<dbReference type="AlphaFoldDB" id="A0A3B7MTK0"/>
<keyword evidence="3" id="KW-1185">Reference proteome</keyword>
<dbReference type="SUPFAM" id="SSF52374">
    <property type="entry name" value="Nucleotidylyl transferase"/>
    <property type="match status" value="1"/>
</dbReference>
<dbReference type="PANTHER" id="PTHR43736:SF1">
    <property type="entry name" value="DIHYDRONEOPTERIN TRIPHOSPHATE DIPHOSPHATASE"/>
    <property type="match status" value="1"/>
</dbReference>
<reference evidence="2 3" key="1">
    <citation type="submission" date="2018-09" db="EMBL/GenBank/DDBJ databases">
        <title>Genome sequencing of strain 6GH32-13.</title>
        <authorList>
            <person name="Weon H.-Y."/>
            <person name="Heo J."/>
            <person name="Kwon S.-W."/>
        </authorList>
    </citation>
    <scope>NUCLEOTIDE SEQUENCE [LARGE SCALE GENOMIC DNA]</scope>
    <source>
        <strain evidence="2 3">5GH32-13</strain>
    </source>
</reference>
<dbReference type="InterPro" id="IPR015797">
    <property type="entry name" value="NUDIX_hydrolase-like_dom_sf"/>
</dbReference>
<dbReference type="PROSITE" id="PS51462">
    <property type="entry name" value="NUDIX"/>
    <property type="match status" value="1"/>
</dbReference>
<dbReference type="InterPro" id="IPR000086">
    <property type="entry name" value="NUDIX_hydrolase_dom"/>
</dbReference>
<proteinExistence type="predicted"/>
<dbReference type="SUPFAM" id="SSF55811">
    <property type="entry name" value="Nudix"/>
    <property type="match status" value="1"/>
</dbReference>
<organism evidence="2 3">
    <name type="scientific">Paraflavitalea soli</name>
    <dbReference type="NCBI Taxonomy" id="2315862"/>
    <lineage>
        <taxon>Bacteria</taxon>
        <taxon>Pseudomonadati</taxon>
        <taxon>Bacteroidota</taxon>
        <taxon>Chitinophagia</taxon>
        <taxon>Chitinophagales</taxon>
        <taxon>Chitinophagaceae</taxon>
        <taxon>Paraflavitalea</taxon>
    </lineage>
</organism>
<gene>
    <name evidence="2" type="ORF">D3H65_23155</name>
</gene>
<dbReference type="Proteomes" id="UP000263900">
    <property type="component" value="Chromosome"/>
</dbReference>
<evidence type="ECO:0000313" key="2">
    <source>
        <dbReference type="EMBL" id="AXY76713.1"/>
    </source>
</evidence>
<dbReference type="PANTHER" id="PTHR43736">
    <property type="entry name" value="ADP-RIBOSE PYROPHOSPHATASE"/>
    <property type="match status" value="1"/>
</dbReference>
<name>A0A3B7MTK0_9BACT</name>
<dbReference type="OrthoDB" id="636676at2"/>
<dbReference type="RefSeq" id="WP_119052590.1">
    <property type="nucleotide sequence ID" value="NZ_CP032157.1"/>
</dbReference>
<sequence length="301" mass="34199">MKTTGVIIARFQTPYLHEGHKYLLNEIRPHHNKIVVVLGVSPVKGSCRNPFDFYTRERLLKQYAPELVILPLSDHPDDGVWSERLDGLLCNTFPHESFVLYGSRDSFIPYYSGHLPVVALPEQGDYSATMIRDENADRVLDTVDFRMGINYAYHNRYDAVHPTVDIAVLRNEGKEVLLGKKHGATHWRFPGGFADPADASYEAAAARELQEECGELTTGAMQYIGSAKIDDWRYRSEADKIMTLFFKTEYVSGNAKANDDLAELAWFYTRTLPDMVDTKSITPEHHTLVNMLMTNITHQQA</sequence>
<evidence type="ECO:0000259" key="1">
    <source>
        <dbReference type="PROSITE" id="PS51462"/>
    </source>
</evidence>
<dbReference type="EMBL" id="CP032157">
    <property type="protein sequence ID" value="AXY76713.1"/>
    <property type="molecule type" value="Genomic_DNA"/>
</dbReference>
<accession>A0A3B7MTK0</accession>
<dbReference type="Gene3D" id="3.40.50.620">
    <property type="entry name" value="HUPs"/>
    <property type="match status" value="1"/>
</dbReference>